<feature type="compositionally biased region" description="Gly residues" evidence="1">
    <location>
        <begin position="230"/>
        <end position="240"/>
    </location>
</feature>
<proteinExistence type="predicted"/>
<dbReference type="RefSeq" id="XP_033666069.1">
    <property type="nucleotide sequence ID" value="XM_033813175.1"/>
</dbReference>
<evidence type="ECO:0000313" key="2">
    <source>
        <dbReference type="EMBL" id="KAF2165180.1"/>
    </source>
</evidence>
<evidence type="ECO:0000313" key="3">
    <source>
        <dbReference type="Proteomes" id="UP000799537"/>
    </source>
</evidence>
<feature type="compositionally biased region" description="Low complexity" evidence="1">
    <location>
        <begin position="283"/>
        <end position="292"/>
    </location>
</feature>
<name>A0A6A6CG43_ZASCE</name>
<dbReference type="EMBL" id="ML993601">
    <property type="protein sequence ID" value="KAF2165180.1"/>
    <property type="molecule type" value="Genomic_DNA"/>
</dbReference>
<keyword evidence="3" id="KW-1185">Reference proteome</keyword>
<evidence type="ECO:0000256" key="1">
    <source>
        <dbReference type="SAM" id="MobiDB-lite"/>
    </source>
</evidence>
<feature type="region of interest" description="Disordered" evidence="1">
    <location>
        <begin position="228"/>
        <end position="346"/>
    </location>
</feature>
<sequence>MVTGAATTSFSSLSGPWLTARSWEWKSVYSRVTVGTVLVTVDQITNQTVTSTSYNSDHLQFVTSGTFSGPDLHTRTDTDAAGTVTGVVYDGSEKLTVTYPTDYLAAGTRLTYNAILPTFTANRTCCHSTETFVPIPSHESPLPTSTASTQSEDPSGIYYQLVPVNDYFSPDDISHLWMGRNLAPPYSGCPFTMCPSSNTTTAAPAYSATWQNAQAYLLATSTTTLSSVGADGGGGNGGGTTTTPEAQQGPTTTPTNTSPQADQDSQAGNTLPTTPTPTPPEQGPSTPTSPTEPDQHSQGGGSPPDTTPTQSPDVNPPGGQPTGGQPTGGQSPSGDNQPPPPAVAPVITIGASPITANSADQYVVDDQTLAPGSAIEVSGTTYSLPSAGSPVVTAPPVGAPASLPTFTVGGSAVTANSASEYVIGGETLAPGSAVVVSGTTISLASDASQLVVGSSTVSGAAGTPATTSSTGTGTGSDSASASSSQTPATQNSANGRMRISLSQVCLMTALLLFSMI</sequence>
<dbReference type="AlphaFoldDB" id="A0A6A6CG43"/>
<feature type="compositionally biased region" description="Low complexity" evidence="1">
    <location>
        <begin position="455"/>
        <end position="490"/>
    </location>
</feature>
<dbReference type="Proteomes" id="UP000799537">
    <property type="component" value="Unassembled WGS sequence"/>
</dbReference>
<dbReference type="OrthoDB" id="3642826at2759"/>
<accession>A0A6A6CG43</accession>
<reference evidence="2" key="1">
    <citation type="journal article" date="2020" name="Stud. Mycol.">
        <title>101 Dothideomycetes genomes: a test case for predicting lifestyles and emergence of pathogens.</title>
        <authorList>
            <person name="Haridas S."/>
            <person name="Albert R."/>
            <person name="Binder M."/>
            <person name="Bloem J."/>
            <person name="Labutti K."/>
            <person name="Salamov A."/>
            <person name="Andreopoulos B."/>
            <person name="Baker S."/>
            <person name="Barry K."/>
            <person name="Bills G."/>
            <person name="Bluhm B."/>
            <person name="Cannon C."/>
            <person name="Castanera R."/>
            <person name="Culley D."/>
            <person name="Daum C."/>
            <person name="Ezra D."/>
            <person name="Gonzalez J."/>
            <person name="Henrissat B."/>
            <person name="Kuo A."/>
            <person name="Liang C."/>
            <person name="Lipzen A."/>
            <person name="Lutzoni F."/>
            <person name="Magnuson J."/>
            <person name="Mondo S."/>
            <person name="Nolan M."/>
            <person name="Ohm R."/>
            <person name="Pangilinan J."/>
            <person name="Park H.-J."/>
            <person name="Ramirez L."/>
            <person name="Alfaro M."/>
            <person name="Sun H."/>
            <person name="Tritt A."/>
            <person name="Yoshinaga Y."/>
            <person name="Zwiers L.-H."/>
            <person name="Turgeon B."/>
            <person name="Goodwin S."/>
            <person name="Spatafora J."/>
            <person name="Crous P."/>
            <person name="Grigoriev I."/>
        </authorList>
    </citation>
    <scope>NUCLEOTIDE SEQUENCE</scope>
    <source>
        <strain evidence="2">ATCC 36951</strain>
    </source>
</reference>
<organism evidence="2 3">
    <name type="scientific">Zasmidium cellare ATCC 36951</name>
    <dbReference type="NCBI Taxonomy" id="1080233"/>
    <lineage>
        <taxon>Eukaryota</taxon>
        <taxon>Fungi</taxon>
        <taxon>Dikarya</taxon>
        <taxon>Ascomycota</taxon>
        <taxon>Pezizomycotina</taxon>
        <taxon>Dothideomycetes</taxon>
        <taxon>Dothideomycetidae</taxon>
        <taxon>Mycosphaerellales</taxon>
        <taxon>Mycosphaerellaceae</taxon>
        <taxon>Zasmidium</taxon>
    </lineage>
</organism>
<feature type="compositionally biased region" description="Low complexity" evidence="1">
    <location>
        <begin position="303"/>
        <end position="313"/>
    </location>
</feature>
<gene>
    <name evidence="2" type="ORF">M409DRAFT_56058</name>
</gene>
<protein>
    <submittedName>
        <fullName evidence="2">Uncharacterized protein</fullName>
    </submittedName>
</protein>
<dbReference type="GeneID" id="54566447"/>
<feature type="compositionally biased region" description="Polar residues" evidence="1">
    <location>
        <begin position="244"/>
        <end position="269"/>
    </location>
</feature>
<feature type="region of interest" description="Disordered" evidence="1">
    <location>
        <begin position="455"/>
        <end position="494"/>
    </location>
</feature>